<evidence type="ECO:0000313" key="3">
    <source>
        <dbReference type="Proteomes" id="UP001193734"/>
    </source>
</evidence>
<name>A0ABX2AWA7_9BACT</name>
<gene>
    <name evidence="2" type="ORF">HPS55_10605</name>
</gene>
<evidence type="ECO:0000313" key="2">
    <source>
        <dbReference type="EMBL" id="NPE14764.1"/>
    </source>
</evidence>
<protein>
    <submittedName>
        <fullName evidence="2">LytTR family transcriptional regulator</fullName>
    </submittedName>
</protein>
<dbReference type="Pfam" id="PF04397">
    <property type="entry name" value="LytTR"/>
    <property type="match status" value="1"/>
</dbReference>
<dbReference type="RefSeq" id="WP_172177267.1">
    <property type="nucleotide sequence ID" value="NZ_CASGIA010000012.1"/>
</dbReference>
<keyword evidence="3" id="KW-1185">Reference proteome</keyword>
<accession>A0ABX2AWA7</accession>
<dbReference type="SMART" id="SM00850">
    <property type="entry name" value="LytTR"/>
    <property type="match status" value="1"/>
</dbReference>
<organism evidence="2 3">
    <name type="scientific">Xylanibacter rodentium</name>
    <dbReference type="NCBI Taxonomy" id="2736289"/>
    <lineage>
        <taxon>Bacteria</taxon>
        <taxon>Pseudomonadati</taxon>
        <taxon>Bacteroidota</taxon>
        <taxon>Bacteroidia</taxon>
        <taxon>Bacteroidales</taxon>
        <taxon>Prevotellaceae</taxon>
        <taxon>Xylanibacter</taxon>
    </lineage>
</organism>
<dbReference type="Gene3D" id="2.40.50.1020">
    <property type="entry name" value="LytTr DNA-binding domain"/>
    <property type="match status" value="1"/>
</dbReference>
<dbReference type="InterPro" id="IPR007492">
    <property type="entry name" value="LytTR_DNA-bd_dom"/>
</dbReference>
<evidence type="ECO:0000259" key="1">
    <source>
        <dbReference type="SMART" id="SM00850"/>
    </source>
</evidence>
<dbReference type="Proteomes" id="UP001193734">
    <property type="component" value="Unassembled WGS sequence"/>
</dbReference>
<comment type="caution">
    <text evidence="2">The sequence shown here is derived from an EMBL/GenBank/DDBJ whole genome shotgun (WGS) entry which is preliminary data.</text>
</comment>
<sequence length="120" mass="13575">MDTRTGRLCFGLYDELYVVDLGQVMYFQADDHYSHVYYASGTHFMLPFGLSKVESAIGEQPEGSEAFVRLGRKHIVNTRRIFHVSTIKQQLLLADDSGGTVAVKIPKPVLRTLIDNMRPQ</sequence>
<proteinExistence type="predicted"/>
<dbReference type="GeneID" id="82158214"/>
<dbReference type="EMBL" id="JABKKE010000018">
    <property type="protein sequence ID" value="NPE14764.1"/>
    <property type="molecule type" value="Genomic_DNA"/>
</dbReference>
<reference evidence="2 3" key="1">
    <citation type="submission" date="2020-05" db="EMBL/GenBank/DDBJ databases">
        <title>Distinct polysaccharide utilization as determinants for interspecies competition between intestinal Prevotella spp.</title>
        <authorList>
            <person name="Galvez E.J.C."/>
            <person name="Iljazovic A."/>
            <person name="Strowig T."/>
        </authorList>
    </citation>
    <scope>NUCLEOTIDE SEQUENCE [LARGE SCALE GENOMIC DNA]</scope>
    <source>
        <strain evidence="2 3">PROD</strain>
    </source>
</reference>
<feature type="domain" description="HTH LytTR-type" evidence="1">
    <location>
        <begin position="14"/>
        <end position="115"/>
    </location>
</feature>